<feature type="signal peptide" evidence="4">
    <location>
        <begin position="1"/>
        <end position="19"/>
    </location>
</feature>
<organism evidence="5 6">
    <name type="scientific">Gilvimarinus japonicus</name>
    <dbReference type="NCBI Taxonomy" id="1796469"/>
    <lineage>
        <taxon>Bacteria</taxon>
        <taxon>Pseudomonadati</taxon>
        <taxon>Pseudomonadota</taxon>
        <taxon>Gammaproteobacteria</taxon>
        <taxon>Cellvibrionales</taxon>
        <taxon>Cellvibrionaceae</taxon>
        <taxon>Gilvimarinus</taxon>
    </lineage>
</organism>
<reference evidence="6" key="1">
    <citation type="journal article" date="2019" name="Int. J. Syst. Evol. Microbiol.">
        <title>The Global Catalogue of Microorganisms (GCM) 10K type strain sequencing project: providing services to taxonomists for standard genome sequencing and annotation.</title>
        <authorList>
            <consortium name="The Broad Institute Genomics Platform"/>
            <consortium name="The Broad Institute Genome Sequencing Center for Infectious Disease"/>
            <person name="Wu L."/>
            <person name="Ma J."/>
        </authorList>
    </citation>
    <scope>NUCLEOTIDE SEQUENCE [LARGE SCALE GENOMIC DNA]</scope>
    <source>
        <strain evidence="6">KCTC 52141</strain>
    </source>
</reference>
<dbReference type="SUPFAM" id="SSF48403">
    <property type="entry name" value="Ankyrin repeat"/>
    <property type="match status" value="1"/>
</dbReference>
<dbReference type="InterPro" id="IPR002110">
    <property type="entry name" value="Ankyrin_rpt"/>
</dbReference>
<comment type="caution">
    <text evidence="5">The sequence shown here is derived from an EMBL/GenBank/DDBJ whole genome shotgun (WGS) entry which is preliminary data.</text>
</comment>
<sequence length="184" mass="19926">MRRTFSLIIFAFFFSNSNASELCETLYRASELGEYNTVTEIVSSNLSVASCAGKWGYTPLHGVVSGHGVLVKGDLDIINYLIKNGANVEAKADGGITPLHITPYPEVVDLLVKRGANLDATDDDGSTAIMFSVEDNNGSAALLKLLELGANVNHRNKRGQSALDIAYSREEQDKVKILKKYGAK</sequence>
<evidence type="ECO:0000256" key="3">
    <source>
        <dbReference type="PROSITE-ProRule" id="PRU00023"/>
    </source>
</evidence>
<dbReference type="EMBL" id="JBHRTL010000006">
    <property type="protein sequence ID" value="MFC3154642.1"/>
    <property type="molecule type" value="Genomic_DNA"/>
</dbReference>
<feature type="repeat" description="ANK" evidence="3">
    <location>
        <begin position="61"/>
        <end position="93"/>
    </location>
</feature>
<evidence type="ECO:0000313" key="5">
    <source>
        <dbReference type="EMBL" id="MFC3154642.1"/>
    </source>
</evidence>
<proteinExistence type="predicted"/>
<dbReference type="SMART" id="SM00248">
    <property type="entry name" value="ANK"/>
    <property type="match status" value="3"/>
</dbReference>
<evidence type="ECO:0000256" key="4">
    <source>
        <dbReference type="SAM" id="SignalP"/>
    </source>
</evidence>
<dbReference type="PANTHER" id="PTHR24171:SF8">
    <property type="entry name" value="BRCA1-ASSOCIATED RING DOMAIN PROTEIN 1"/>
    <property type="match status" value="1"/>
</dbReference>
<keyword evidence="4" id="KW-0732">Signal</keyword>
<dbReference type="Pfam" id="PF12796">
    <property type="entry name" value="Ank_2"/>
    <property type="match status" value="1"/>
</dbReference>
<dbReference type="PANTHER" id="PTHR24171">
    <property type="entry name" value="ANKYRIN REPEAT DOMAIN-CONTAINING PROTEIN 39-RELATED"/>
    <property type="match status" value="1"/>
</dbReference>
<evidence type="ECO:0000313" key="6">
    <source>
        <dbReference type="Proteomes" id="UP001595548"/>
    </source>
</evidence>
<keyword evidence="1" id="KW-0677">Repeat</keyword>
<feature type="repeat" description="ANK" evidence="3">
    <location>
        <begin position="124"/>
        <end position="157"/>
    </location>
</feature>
<dbReference type="Pfam" id="PF00023">
    <property type="entry name" value="Ank"/>
    <property type="match status" value="1"/>
</dbReference>
<name>A0ABV7HSP9_9GAMM</name>
<dbReference type="Gene3D" id="1.25.40.20">
    <property type="entry name" value="Ankyrin repeat-containing domain"/>
    <property type="match status" value="1"/>
</dbReference>
<dbReference type="PROSITE" id="PS50088">
    <property type="entry name" value="ANK_REPEAT"/>
    <property type="match status" value="2"/>
</dbReference>
<keyword evidence="2 3" id="KW-0040">ANK repeat</keyword>
<feature type="chain" id="PRO_5046437830" evidence="4">
    <location>
        <begin position="20"/>
        <end position="184"/>
    </location>
</feature>
<keyword evidence="6" id="KW-1185">Reference proteome</keyword>
<dbReference type="RefSeq" id="WP_382415011.1">
    <property type="nucleotide sequence ID" value="NZ_AP031500.1"/>
</dbReference>
<dbReference type="Proteomes" id="UP001595548">
    <property type="component" value="Unassembled WGS sequence"/>
</dbReference>
<dbReference type="InterPro" id="IPR036770">
    <property type="entry name" value="Ankyrin_rpt-contain_sf"/>
</dbReference>
<protein>
    <submittedName>
        <fullName evidence="5">Ankyrin repeat domain-containing protein</fullName>
    </submittedName>
</protein>
<accession>A0ABV7HSP9</accession>
<gene>
    <name evidence="5" type="ORF">ACFOEB_05450</name>
</gene>
<evidence type="ECO:0000256" key="2">
    <source>
        <dbReference type="ARBA" id="ARBA00023043"/>
    </source>
</evidence>
<evidence type="ECO:0000256" key="1">
    <source>
        <dbReference type="ARBA" id="ARBA00022737"/>
    </source>
</evidence>